<gene>
    <name evidence="2" type="ORF">WR25_03942</name>
</gene>
<evidence type="ECO:0000256" key="1">
    <source>
        <dbReference type="SAM" id="MobiDB-lite"/>
    </source>
</evidence>
<organism evidence="2 3">
    <name type="scientific">Diploscapter pachys</name>
    <dbReference type="NCBI Taxonomy" id="2018661"/>
    <lineage>
        <taxon>Eukaryota</taxon>
        <taxon>Metazoa</taxon>
        <taxon>Ecdysozoa</taxon>
        <taxon>Nematoda</taxon>
        <taxon>Chromadorea</taxon>
        <taxon>Rhabditida</taxon>
        <taxon>Rhabditina</taxon>
        <taxon>Rhabditomorpha</taxon>
        <taxon>Rhabditoidea</taxon>
        <taxon>Rhabditidae</taxon>
        <taxon>Diploscapter</taxon>
    </lineage>
</organism>
<sequence>MGNRHRKAPRQPITPPSQLPSGAAITVANALPPLKIASARGTCAAGTSRMAVAADIDQKPPMTMPISARPAMYIA</sequence>
<dbReference type="Proteomes" id="UP000218231">
    <property type="component" value="Unassembled WGS sequence"/>
</dbReference>
<reference evidence="2 3" key="1">
    <citation type="journal article" date="2017" name="Curr. Biol.">
        <title>Genome architecture and evolution of a unichromosomal asexual nematode.</title>
        <authorList>
            <person name="Fradin H."/>
            <person name="Zegar C."/>
            <person name="Gutwein M."/>
            <person name="Lucas J."/>
            <person name="Kovtun M."/>
            <person name="Corcoran D."/>
            <person name="Baugh L.R."/>
            <person name="Kiontke K."/>
            <person name="Gunsalus K."/>
            <person name="Fitch D.H."/>
            <person name="Piano F."/>
        </authorList>
    </citation>
    <scope>NUCLEOTIDE SEQUENCE [LARGE SCALE GENOMIC DNA]</scope>
    <source>
        <strain evidence="2">PF1309</strain>
    </source>
</reference>
<dbReference type="AlphaFoldDB" id="A0A2A2M592"/>
<keyword evidence="3" id="KW-1185">Reference proteome</keyword>
<evidence type="ECO:0000313" key="3">
    <source>
        <dbReference type="Proteomes" id="UP000218231"/>
    </source>
</evidence>
<protein>
    <submittedName>
        <fullName evidence="2">Uncharacterized protein</fullName>
    </submittedName>
</protein>
<evidence type="ECO:0000313" key="2">
    <source>
        <dbReference type="EMBL" id="PAV93630.1"/>
    </source>
</evidence>
<feature type="region of interest" description="Disordered" evidence="1">
    <location>
        <begin position="1"/>
        <end position="21"/>
    </location>
</feature>
<comment type="caution">
    <text evidence="2">The sequence shown here is derived from an EMBL/GenBank/DDBJ whole genome shotgun (WGS) entry which is preliminary data.</text>
</comment>
<name>A0A2A2M592_9BILA</name>
<proteinExistence type="predicted"/>
<dbReference type="EMBL" id="LIAE01004881">
    <property type="protein sequence ID" value="PAV93630.1"/>
    <property type="molecule type" value="Genomic_DNA"/>
</dbReference>
<accession>A0A2A2M592</accession>